<dbReference type="GO" id="GO:0003746">
    <property type="term" value="F:translation elongation factor activity"/>
    <property type="evidence" value="ECO:0007669"/>
    <property type="project" value="UniProtKB-KW"/>
</dbReference>
<dbReference type="GO" id="GO:0106361">
    <property type="term" value="F:protein-arginine rhamnosyltransferase activity"/>
    <property type="evidence" value="ECO:0007669"/>
    <property type="project" value="InterPro"/>
</dbReference>
<evidence type="ECO:0000313" key="9">
    <source>
        <dbReference type="Proteomes" id="UP000292120"/>
    </source>
</evidence>
<comment type="function">
    <text evidence="3">Protein-arginine rhamnosyltransferase that catalyzes the transfer of a single rhamnose to elongation factor P (EF-P) on 'Lys-32', a modification required for EF-P-dependent rescue of polyproline stalled ribosomes.</text>
</comment>
<evidence type="ECO:0000256" key="4">
    <source>
        <dbReference type="ARBA" id="ARBA00024346"/>
    </source>
</evidence>
<dbReference type="EMBL" id="SIXI01000002">
    <property type="protein sequence ID" value="TBO32345.1"/>
    <property type="molecule type" value="Genomic_DNA"/>
</dbReference>
<evidence type="ECO:0000313" key="8">
    <source>
        <dbReference type="EMBL" id="TBO32345.1"/>
    </source>
</evidence>
<protein>
    <recommendedName>
        <fullName evidence="5">Protein-arginine rhamnosyltransferase</fullName>
    </recommendedName>
    <alternativeName>
        <fullName evidence="6">EF-P arginine rhamnosyltransferase</fullName>
    </alternativeName>
</protein>
<evidence type="ECO:0000256" key="2">
    <source>
        <dbReference type="ARBA" id="ARBA00022679"/>
    </source>
</evidence>
<proteinExistence type="inferred from homology"/>
<dbReference type="OrthoDB" id="209085at2"/>
<keyword evidence="8" id="KW-0648">Protein biosynthesis</keyword>
<dbReference type="RefSeq" id="WP_130966561.1">
    <property type="nucleotide sequence ID" value="NZ_SIXI01000002.1"/>
</dbReference>
<name>A0A4Q9H3C6_9BURK</name>
<evidence type="ECO:0000256" key="6">
    <source>
        <dbReference type="ARBA" id="ARBA00030025"/>
    </source>
</evidence>
<organism evidence="8 9">
    <name type="scientific">Aquabacterium lacunae</name>
    <dbReference type="NCBI Taxonomy" id="2528630"/>
    <lineage>
        <taxon>Bacteria</taxon>
        <taxon>Pseudomonadati</taxon>
        <taxon>Pseudomonadota</taxon>
        <taxon>Betaproteobacteria</taxon>
        <taxon>Burkholderiales</taxon>
        <taxon>Aquabacterium</taxon>
    </lineage>
</organism>
<reference evidence="8 9" key="1">
    <citation type="submission" date="2019-02" db="EMBL/GenBank/DDBJ databases">
        <title>Aquabacterium sp. strain KMB7.</title>
        <authorList>
            <person name="Chen W.-M."/>
        </authorList>
    </citation>
    <scope>NUCLEOTIDE SEQUENCE [LARGE SCALE GENOMIC DNA]</scope>
    <source>
        <strain evidence="8 9">KMB7</strain>
    </source>
</reference>
<accession>A0A4Q9H3C6</accession>
<keyword evidence="9" id="KW-1185">Reference proteome</keyword>
<keyword evidence="1" id="KW-0328">Glycosyltransferase</keyword>
<comment type="caution">
    <text evidence="8">The sequence shown here is derived from an EMBL/GenBank/DDBJ whole genome shotgun (WGS) entry which is preliminary data.</text>
</comment>
<sequence length="393" mass="43620">MRWDIFCKVIDNFGDIGVCWRLACDLAERGEQVRLWVDDASALAWMAPGGHANVQVLPWHTLPDGTWQMPPEVHNAPWPDVLIEAFGCEPPGEWLASLPREPQGTPPVWLNLEYLSAEDYVERSHRLPSPVWHGPGAGLRKVFFYPGFTARTGGLLREPGLIEACDAWQANAEGMLQWLSQLPWQSGKPRAHARRVSLFCYAPSPVGPLLQAWADMATPLDVLLTPGQATQAALAWASTPEGQAALGLGTMQLVPLATALPQPDFDRLLWSCDLNVVRGEDSAVRALWAGRPHLWDIYRQDDGVHADKLAAFEQRWMANWPAALQEAVHHVQAALNGLDHRTGERQSVAAALHWLMGPEGWPQWQAHQRASRQALATQQDLCTQLLAFVTSAR</sequence>
<dbReference type="Proteomes" id="UP000292120">
    <property type="component" value="Unassembled WGS sequence"/>
</dbReference>
<dbReference type="PIRSF" id="PIRSF015557">
    <property type="entry name" value="UCP015557"/>
    <property type="match status" value="1"/>
</dbReference>
<comment type="catalytic activity">
    <reaction evidence="7">
        <text>dTDP-beta-L-rhamnose + L-arginyl-[protein] = N(omega)-(alpha-L-rhamnosyl)-L-arginyl-[protein] + dTDP + H(+)</text>
        <dbReference type="Rhea" id="RHEA:66692"/>
        <dbReference type="Rhea" id="RHEA-COMP:10532"/>
        <dbReference type="Rhea" id="RHEA-COMP:17096"/>
        <dbReference type="ChEBI" id="CHEBI:15378"/>
        <dbReference type="ChEBI" id="CHEBI:29965"/>
        <dbReference type="ChEBI" id="CHEBI:57510"/>
        <dbReference type="ChEBI" id="CHEBI:58369"/>
        <dbReference type="ChEBI" id="CHEBI:167445"/>
    </reaction>
    <physiologicalReaction direction="left-to-right" evidence="7">
        <dbReference type="Rhea" id="RHEA:66693"/>
    </physiologicalReaction>
</comment>
<evidence type="ECO:0000256" key="5">
    <source>
        <dbReference type="ARBA" id="ARBA00024416"/>
    </source>
</evidence>
<dbReference type="InterPro" id="IPR016633">
    <property type="entry name" value="EarP"/>
</dbReference>
<dbReference type="NCBIfam" id="TIGR03837">
    <property type="entry name" value="efp_Arg_rhamno"/>
    <property type="match status" value="1"/>
</dbReference>
<gene>
    <name evidence="8" type="primary">earP</name>
    <name evidence="8" type="ORF">EYS42_03825</name>
</gene>
<dbReference type="AlphaFoldDB" id="A0A4Q9H3C6"/>
<keyword evidence="2 8" id="KW-0808">Transferase</keyword>
<evidence type="ECO:0000256" key="1">
    <source>
        <dbReference type="ARBA" id="ARBA00022676"/>
    </source>
</evidence>
<evidence type="ECO:0000256" key="7">
    <source>
        <dbReference type="ARBA" id="ARBA00048472"/>
    </source>
</evidence>
<dbReference type="Pfam" id="PF10093">
    <property type="entry name" value="EarP"/>
    <property type="match status" value="1"/>
</dbReference>
<evidence type="ECO:0000256" key="3">
    <source>
        <dbReference type="ARBA" id="ARBA00024303"/>
    </source>
</evidence>
<keyword evidence="8" id="KW-0251">Elongation factor</keyword>
<comment type="similarity">
    <text evidence="4">Belongs to the glycosyltransferase 104 family.</text>
</comment>